<feature type="transmembrane region" description="Helical" evidence="1">
    <location>
        <begin position="255"/>
        <end position="274"/>
    </location>
</feature>
<dbReference type="Proteomes" id="UP000001116">
    <property type="component" value="Chromosome"/>
</dbReference>
<keyword evidence="1" id="KW-0472">Membrane</keyword>
<evidence type="ECO:0000313" key="2">
    <source>
        <dbReference type="EMBL" id="ABS02368.1"/>
    </source>
</evidence>
<feature type="transmembrane region" description="Helical" evidence="1">
    <location>
        <begin position="106"/>
        <end position="125"/>
    </location>
</feature>
<dbReference type="eggNOG" id="ENOG5032UDI">
    <property type="taxonomic scope" value="Bacteria"/>
</dbReference>
<sequence length="280" mass="27250">MARSPPARRGGLCEDHPVSSSATATATFALAGLVALASFAHVGVLALAVLLVCALVAAGWPDLLDLPTPRGTSAVVVLTALGAGVVVTVAVLAARSGGTQASGVLGQLPVVAALALLLAFVHQLLRRDGRPRLVESVTGAVSGQALVVLAAAWVAVPTTYAGAPLAPVVLSAVVAAGAVSATTWPLRVVGPLNLVVGAATGYLAGEAVVLLGGQGVVSEGRWAVAGVVAGAGVGLLVSAWRALTGGLPRVRSLPAALAVAAVPVAASGAAAYLVGRLVLL</sequence>
<dbReference type="HOGENOM" id="CLU_083577_0_0_11"/>
<feature type="transmembrane region" description="Helical" evidence="1">
    <location>
        <begin position="28"/>
        <end position="60"/>
    </location>
</feature>
<name>A6W6C9_KINRD</name>
<reference evidence="3" key="1">
    <citation type="journal article" date="2008" name="PLoS ONE">
        <title>Survival in nuclear waste, extreme resistance, and potential applications gleaned from the genome sequence of Kineococcus radiotolerans SRS30216.</title>
        <authorList>
            <person name="Bagwell C.E."/>
            <person name="Bhat S."/>
            <person name="Hawkins G.M."/>
            <person name="Smith B.W."/>
            <person name="Biswas T."/>
            <person name="Hoover T.R."/>
            <person name="Saunders E."/>
            <person name="Han C.S."/>
            <person name="Tsodikov O.V."/>
            <person name="Shimkets L.J."/>
        </authorList>
    </citation>
    <scope>NUCLEOTIDE SEQUENCE [LARGE SCALE GENOMIC DNA]</scope>
    <source>
        <strain evidence="3">ATCC BAA-149 / DSM 14245 / SRS30216</strain>
    </source>
</reference>
<dbReference type="EMBL" id="CP000750">
    <property type="protein sequence ID" value="ABS02368.1"/>
    <property type="molecule type" value="Genomic_DNA"/>
</dbReference>
<feature type="transmembrane region" description="Helical" evidence="1">
    <location>
        <begin position="162"/>
        <end position="182"/>
    </location>
</feature>
<organism evidence="2 3">
    <name type="scientific">Kineococcus radiotolerans (strain ATCC BAA-149 / DSM 14245 / SRS30216)</name>
    <dbReference type="NCBI Taxonomy" id="266940"/>
    <lineage>
        <taxon>Bacteria</taxon>
        <taxon>Bacillati</taxon>
        <taxon>Actinomycetota</taxon>
        <taxon>Actinomycetes</taxon>
        <taxon>Kineosporiales</taxon>
        <taxon>Kineosporiaceae</taxon>
        <taxon>Kineococcus</taxon>
    </lineage>
</organism>
<feature type="transmembrane region" description="Helical" evidence="1">
    <location>
        <begin position="194"/>
        <end position="216"/>
    </location>
</feature>
<proteinExistence type="predicted"/>
<dbReference type="AlphaFoldDB" id="A6W6C9"/>
<keyword evidence="1" id="KW-0812">Transmembrane</keyword>
<feature type="transmembrane region" description="Helical" evidence="1">
    <location>
        <begin position="72"/>
        <end position="94"/>
    </location>
</feature>
<accession>A6W6C9</accession>
<keyword evidence="3" id="KW-1185">Reference proteome</keyword>
<protein>
    <submittedName>
        <fullName evidence="2">Uncharacterized protein</fullName>
    </submittedName>
</protein>
<keyword evidence="1" id="KW-1133">Transmembrane helix</keyword>
<evidence type="ECO:0000256" key="1">
    <source>
        <dbReference type="SAM" id="Phobius"/>
    </source>
</evidence>
<feature type="transmembrane region" description="Helical" evidence="1">
    <location>
        <begin position="137"/>
        <end position="156"/>
    </location>
</feature>
<gene>
    <name evidence="2" type="ordered locus">Krad_0880</name>
</gene>
<feature type="transmembrane region" description="Helical" evidence="1">
    <location>
        <begin position="222"/>
        <end position="243"/>
    </location>
</feature>
<evidence type="ECO:0000313" key="3">
    <source>
        <dbReference type="Proteomes" id="UP000001116"/>
    </source>
</evidence>
<dbReference type="STRING" id="266940.Krad_0880"/>
<dbReference type="KEGG" id="kra:Krad_0880"/>